<gene>
    <name evidence="11" type="ORF">I5776_15875</name>
</gene>
<evidence type="ECO:0000256" key="1">
    <source>
        <dbReference type="ARBA" id="ARBA00001362"/>
    </source>
</evidence>
<dbReference type="EMBL" id="CP065425">
    <property type="protein sequence ID" value="QQZ08524.1"/>
    <property type="molecule type" value="Genomic_DNA"/>
</dbReference>
<name>A0ABX7DZV4_9BACI</name>
<keyword evidence="5" id="KW-0862">Zinc</keyword>
<dbReference type="Proteomes" id="UP000595691">
    <property type="component" value="Chromosome"/>
</dbReference>
<evidence type="ECO:0000256" key="7">
    <source>
        <dbReference type="ARBA" id="ARBA00023049"/>
    </source>
</evidence>
<sequence length="193" mass="22098">MGEGVLVTISEKDKEFINIKKIDDSIIVDLKYATADNFTKQKIYDFSIAVARVGTAKKLGIAANILKKQGFRLIVWDAYRPSYAQKKMFEIYPDPIWVAPPNPNHSHEKGVTFDLTLADLDGKEVEMQSQFDDFSNAAKRNAVRTPLQEYHYHILDSAMTKAGFKGYENEWWDYQDTDASLYGPMQVNPNDYK</sequence>
<dbReference type="SUPFAM" id="SSF55166">
    <property type="entry name" value="Hedgehog/DD-peptidase"/>
    <property type="match status" value="1"/>
</dbReference>
<dbReference type="PIRSF" id="PIRSF026671">
    <property type="entry name" value="AA_dipeptidase"/>
    <property type="match status" value="1"/>
</dbReference>
<evidence type="ECO:0000256" key="5">
    <source>
        <dbReference type="ARBA" id="ARBA00022833"/>
    </source>
</evidence>
<evidence type="ECO:0000256" key="4">
    <source>
        <dbReference type="ARBA" id="ARBA00022801"/>
    </source>
</evidence>
<evidence type="ECO:0000256" key="8">
    <source>
        <dbReference type="ARBA" id="ARBA00023316"/>
    </source>
</evidence>
<protein>
    <recommendedName>
        <fullName evidence="9 10">D-alanyl-D-alanine dipeptidase</fullName>
        <shortName evidence="9 10">D-Ala-D-Ala dipeptidase</shortName>
        <ecNumber evidence="9 10">3.4.13.22</ecNumber>
    </recommendedName>
</protein>
<dbReference type="RefSeq" id="WP_202777341.1">
    <property type="nucleotide sequence ID" value="NZ_CP065425.1"/>
</dbReference>
<evidence type="ECO:0000313" key="11">
    <source>
        <dbReference type="EMBL" id="QQZ08524.1"/>
    </source>
</evidence>
<keyword evidence="7 9" id="KW-0482">Metalloprotease</keyword>
<comment type="caution">
    <text evidence="9">Lacks conserved residue(s) required for the propagation of feature annotation.</text>
</comment>
<dbReference type="HAMAP" id="MF_01924">
    <property type="entry name" value="A_A_dipeptidase"/>
    <property type="match status" value="1"/>
</dbReference>
<accession>A0ABX7DZV4</accession>
<dbReference type="Pfam" id="PF01427">
    <property type="entry name" value="Peptidase_M15"/>
    <property type="match status" value="1"/>
</dbReference>
<reference evidence="11 12" key="1">
    <citation type="submission" date="2020-11" db="EMBL/GenBank/DDBJ databases">
        <title>Taxonomic evaluation of the Bacillus sporothermodurans group of bacteria based on whole genome sequences.</title>
        <authorList>
            <person name="Fiedler G."/>
            <person name="Herbstmann A.-D."/>
            <person name="Doll E."/>
            <person name="Wenning M."/>
            <person name="Brinks E."/>
            <person name="Kabisch J."/>
            <person name="Breitenwieser F."/>
            <person name="Lappann M."/>
            <person name="Boehnlein C."/>
            <person name="Franz C."/>
        </authorList>
    </citation>
    <scope>NUCLEOTIDE SEQUENCE [LARGE SCALE GENOMIC DNA]</scope>
    <source>
        <strain evidence="11 12">JCM 19841</strain>
    </source>
</reference>
<evidence type="ECO:0000256" key="6">
    <source>
        <dbReference type="ARBA" id="ARBA00022997"/>
    </source>
</evidence>
<organism evidence="11 12">
    <name type="scientific">Heyndrickxia vini</name>
    <dbReference type="NCBI Taxonomy" id="1476025"/>
    <lineage>
        <taxon>Bacteria</taxon>
        <taxon>Bacillati</taxon>
        <taxon>Bacillota</taxon>
        <taxon>Bacilli</taxon>
        <taxon>Bacillales</taxon>
        <taxon>Bacillaceae</taxon>
        <taxon>Heyndrickxia</taxon>
    </lineage>
</organism>
<dbReference type="InterPro" id="IPR009045">
    <property type="entry name" value="Zn_M74/Hedgehog-like"/>
</dbReference>
<evidence type="ECO:0000256" key="3">
    <source>
        <dbReference type="ARBA" id="ARBA00022723"/>
    </source>
</evidence>
<feature type="active site" description="Proton donor/acceptor" evidence="9">
    <location>
        <position position="170"/>
    </location>
</feature>
<feature type="site" description="Transition state stabilizer" evidence="9">
    <location>
        <position position="80"/>
    </location>
</feature>
<dbReference type="CDD" id="cd14840">
    <property type="entry name" value="D-Ala-D-Ala_dipeptidase_Aad"/>
    <property type="match status" value="1"/>
</dbReference>
<dbReference type="Gene3D" id="3.30.1380.10">
    <property type="match status" value="1"/>
</dbReference>
<dbReference type="InterPro" id="IPR000755">
    <property type="entry name" value="A_A_dipeptidase"/>
</dbReference>
<keyword evidence="4 9" id="KW-0378">Hydrolase</keyword>
<evidence type="ECO:0000256" key="10">
    <source>
        <dbReference type="PIRNR" id="PIRNR026671"/>
    </source>
</evidence>
<comment type="similarity">
    <text evidence="9 10">Belongs to the peptidase M15D family.</text>
</comment>
<dbReference type="EC" id="3.4.13.22" evidence="9 10"/>
<keyword evidence="2 9" id="KW-0645">Protease</keyword>
<dbReference type="PANTHER" id="PTHR43126">
    <property type="entry name" value="D-ALANYL-D-ALANINE DIPEPTIDASE"/>
    <property type="match status" value="1"/>
</dbReference>
<comment type="catalytic activity">
    <reaction evidence="1 9 10">
        <text>D-alanyl-D-alanine + H2O = 2 D-alanine</text>
        <dbReference type="Rhea" id="RHEA:20661"/>
        <dbReference type="ChEBI" id="CHEBI:15377"/>
        <dbReference type="ChEBI" id="CHEBI:57416"/>
        <dbReference type="ChEBI" id="CHEBI:57822"/>
        <dbReference type="EC" id="3.4.13.22"/>
    </reaction>
</comment>
<keyword evidence="12" id="KW-1185">Reference proteome</keyword>
<comment type="function">
    <text evidence="9 10">Catalyzes hydrolysis of the D-alanyl-D-alanine dipeptide.</text>
</comment>
<evidence type="ECO:0000313" key="12">
    <source>
        <dbReference type="Proteomes" id="UP000595691"/>
    </source>
</evidence>
<proteinExistence type="inferred from homology"/>
<evidence type="ECO:0000256" key="9">
    <source>
        <dbReference type="HAMAP-Rule" id="MF_01924"/>
    </source>
</evidence>
<keyword evidence="3" id="KW-0479">Metal-binding</keyword>
<keyword evidence="8 10" id="KW-0961">Cell wall biogenesis/degradation</keyword>
<evidence type="ECO:0000256" key="2">
    <source>
        <dbReference type="ARBA" id="ARBA00022670"/>
    </source>
</evidence>
<keyword evidence="6 9" id="KW-0224">Dipeptidase</keyword>
<dbReference type="PANTHER" id="PTHR43126:SF1">
    <property type="entry name" value="D-ALANYL-D-ALANINE DIPEPTIDASE"/>
    <property type="match status" value="1"/>
</dbReference>